<dbReference type="AlphaFoldDB" id="H5TTM9"/>
<dbReference type="PANTHER" id="PTHR30383">
    <property type="entry name" value="THIOESTERASE 1/PROTEASE 1/LYSOPHOSPHOLIPASE L1"/>
    <property type="match status" value="1"/>
</dbReference>
<dbReference type="EMBL" id="BAFB01000240">
    <property type="protein sequence ID" value="GAB36837.1"/>
    <property type="molecule type" value="Genomic_DNA"/>
</dbReference>
<gene>
    <name evidence="2" type="ORF">GOOTI_240_00170</name>
</gene>
<dbReference type="PANTHER" id="PTHR30383:SF5">
    <property type="entry name" value="SGNH HYDROLASE-TYPE ESTERASE DOMAIN-CONTAINING PROTEIN"/>
    <property type="match status" value="1"/>
</dbReference>
<dbReference type="STRING" id="1108044.GOOTI_240_00170"/>
<dbReference type="Proteomes" id="UP000005038">
    <property type="component" value="Unassembled WGS sequence"/>
</dbReference>
<dbReference type="CDD" id="cd01836">
    <property type="entry name" value="FeeA_FeeB_like"/>
    <property type="match status" value="1"/>
</dbReference>
<evidence type="ECO:0000313" key="2">
    <source>
        <dbReference type="EMBL" id="GAB36837.1"/>
    </source>
</evidence>
<dbReference type="InterPro" id="IPR013830">
    <property type="entry name" value="SGNH_hydro"/>
</dbReference>
<protein>
    <recommendedName>
        <fullName evidence="1">SGNH hydrolase-type esterase domain-containing protein</fullName>
    </recommendedName>
</protein>
<organism evidence="2 3">
    <name type="scientific">Gordonia otitidis (strain DSM 44809 / CCUG 52243 / JCM 12355 / NBRC 100426 / IFM 10032)</name>
    <dbReference type="NCBI Taxonomy" id="1108044"/>
    <lineage>
        <taxon>Bacteria</taxon>
        <taxon>Bacillati</taxon>
        <taxon>Actinomycetota</taxon>
        <taxon>Actinomycetes</taxon>
        <taxon>Mycobacteriales</taxon>
        <taxon>Gordoniaceae</taxon>
        <taxon>Gordonia</taxon>
    </lineage>
</organism>
<dbReference type="Gene3D" id="3.40.50.1110">
    <property type="entry name" value="SGNH hydrolase"/>
    <property type="match status" value="1"/>
</dbReference>
<comment type="caution">
    <text evidence="2">The sequence shown here is derived from an EMBL/GenBank/DDBJ whole genome shotgun (WGS) entry which is preliminary data.</text>
</comment>
<name>H5TTM9_GORO1</name>
<feature type="domain" description="SGNH hydrolase-type esterase" evidence="1">
    <location>
        <begin position="58"/>
        <end position="231"/>
    </location>
</feature>
<sequence>MVDMREIVTLAGVATWRTPVIAWQGLRAQRSVVRLPQADGDVGTVGDPSDPSCLRVVVLGDSLAGGVGVGHHLDTLAGGVATRLAAGRHVPVQWLVAARTGFTAGQALTLIDDAALAQADVVIISVGANDVKNMHTARRWRDDLTALLAAVCAGSSRAEIVLLPVPMLQMCPALPASLARVLGARAAAFDQVADGVVARFPRVRRFTRFAPPGDDLFAADGFHPSAAFHAIYAEQICAALKPPRDGASTLR</sequence>
<keyword evidence="3" id="KW-1185">Reference proteome</keyword>
<dbReference type="InterPro" id="IPR036514">
    <property type="entry name" value="SGNH_hydro_sf"/>
</dbReference>
<evidence type="ECO:0000313" key="3">
    <source>
        <dbReference type="Proteomes" id="UP000005038"/>
    </source>
</evidence>
<dbReference type="GO" id="GO:0004622">
    <property type="term" value="F:phosphatidylcholine lysophospholipase activity"/>
    <property type="evidence" value="ECO:0007669"/>
    <property type="project" value="TreeGrafter"/>
</dbReference>
<dbReference type="OrthoDB" id="9804395at2"/>
<proteinExistence type="predicted"/>
<dbReference type="Pfam" id="PF13472">
    <property type="entry name" value="Lipase_GDSL_2"/>
    <property type="match status" value="1"/>
</dbReference>
<accession>H5TTM9</accession>
<evidence type="ECO:0000259" key="1">
    <source>
        <dbReference type="Pfam" id="PF13472"/>
    </source>
</evidence>
<dbReference type="SUPFAM" id="SSF52266">
    <property type="entry name" value="SGNH hydrolase"/>
    <property type="match status" value="1"/>
</dbReference>
<reference evidence="2" key="1">
    <citation type="submission" date="2012-02" db="EMBL/GenBank/DDBJ databases">
        <title>Whole genome shotgun sequence of Gordonia otitidis NBRC 100426.</title>
        <authorList>
            <person name="Yoshida I."/>
            <person name="Hosoyama A."/>
            <person name="Tsuchikane K."/>
            <person name="Katsumata H."/>
            <person name="Yamazaki S."/>
            <person name="Fujita N."/>
        </authorList>
    </citation>
    <scope>NUCLEOTIDE SEQUENCE [LARGE SCALE GENOMIC DNA]</scope>
    <source>
        <strain evidence="2">NBRC 100426</strain>
    </source>
</reference>
<dbReference type="InterPro" id="IPR051532">
    <property type="entry name" value="Ester_Hydrolysis_Enzymes"/>
</dbReference>